<evidence type="ECO:0000313" key="1">
    <source>
        <dbReference type="EMBL" id="GAA5144898.1"/>
    </source>
</evidence>
<evidence type="ECO:0000313" key="2">
    <source>
        <dbReference type="Proteomes" id="UP001428817"/>
    </source>
</evidence>
<protein>
    <recommendedName>
        <fullName evidence="3">PE domain-containing protein</fullName>
    </recommendedName>
</protein>
<name>A0ABP9PIK3_9PSEU</name>
<dbReference type="Proteomes" id="UP001428817">
    <property type="component" value="Unassembled WGS sequence"/>
</dbReference>
<organism evidence="1 2">
    <name type="scientific">Pseudonocardia eucalypti</name>
    <dbReference type="NCBI Taxonomy" id="648755"/>
    <lineage>
        <taxon>Bacteria</taxon>
        <taxon>Bacillati</taxon>
        <taxon>Actinomycetota</taxon>
        <taxon>Actinomycetes</taxon>
        <taxon>Pseudonocardiales</taxon>
        <taxon>Pseudonocardiaceae</taxon>
        <taxon>Pseudonocardia</taxon>
    </lineage>
</organism>
<dbReference type="EMBL" id="BAABJP010000001">
    <property type="protein sequence ID" value="GAA5144898.1"/>
    <property type="molecule type" value="Genomic_DNA"/>
</dbReference>
<accession>A0ABP9PIK3</accession>
<dbReference type="RefSeq" id="WP_185058488.1">
    <property type="nucleotide sequence ID" value="NZ_BAABJP010000001.1"/>
</dbReference>
<evidence type="ECO:0008006" key="3">
    <source>
        <dbReference type="Google" id="ProtNLM"/>
    </source>
</evidence>
<sequence>MELIGDGARPERVQAAINNVRLQVNPDNILKVRKVFLDEAARIREFLRSLQSDRSYVGLCGGDPLSIDAARAFNRRIDHELRQARDYGEQLEAAGRSLEKIARNYGYTEGQIRASFNQPAQEQRL</sequence>
<comment type="caution">
    <text evidence="1">The sequence shown here is derived from an EMBL/GenBank/DDBJ whole genome shotgun (WGS) entry which is preliminary data.</text>
</comment>
<reference evidence="2" key="1">
    <citation type="journal article" date="2019" name="Int. J. Syst. Evol. Microbiol.">
        <title>The Global Catalogue of Microorganisms (GCM) 10K type strain sequencing project: providing services to taxonomists for standard genome sequencing and annotation.</title>
        <authorList>
            <consortium name="The Broad Institute Genomics Platform"/>
            <consortium name="The Broad Institute Genome Sequencing Center for Infectious Disease"/>
            <person name="Wu L."/>
            <person name="Ma J."/>
        </authorList>
    </citation>
    <scope>NUCLEOTIDE SEQUENCE [LARGE SCALE GENOMIC DNA]</scope>
    <source>
        <strain evidence="2">JCM 18303</strain>
    </source>
</reference>
<gene>
    <name evidence="1" type="ORF">GCM10023321_01970</name>
</gene>
<keyword evidence="2" id="KW-1185">Reference proteome</keyword>
<proteinExistence type="predicted"/>